<protein>
    <submittedName>
        <fullName evidence="1">Uncharacterized protein</fullName>
    </submittedName>
</protein>
<dbReference type="EnsemblMetazoa" id="CJA38264.1">
    <property type="protein sequence ID" value="CJA38264.1"/>
    <property type="gene ID" value="WBGene00214111"/>
</dbReference>
<reference evidence="1" key="2">
    <citation type="submission" date="2022-06" db="UniProtKB">
        <authorList>
            <consortium name="EnsemblMetazoa"/>
        </authorList>
    </citation>
    <scope>IDENTIFICATION</scope>
    <source>
        <strain evidence="1">DF5081</strain>
    </source>
</reference>
<reference evidence="2" key="1">
    <citation type="submission" date="2010-08" db="EMBL/GenBank/DDBJ databases">
        <authorList>
            <consortium name="Caenorhabditis japonica Sequencing Consortium"/>
            <person name="Wilson R.K."/>
        </authorList>
    </citation>
    <scope>NUCLEOTIDE SEQUENCE [LARGE SCALE GENOMIC DNA]</scope>
    <source>
        <strain evidence="2">DF5081</strain>
    </source>
</reference>
<proteinExistence type="predicted"/>
<organism evidence="1 2">
    <name type="scientific">Caenorhabditis japonica</name>
    <dbReference type="NCBI Taxonomy" id="281687"/>
    <lineage>
        <taxon>Eukaryota</taxon>
        <taxon>Metazoa</taxon>
        <taxon>Ecdysozoa</taxon>
        <taxon>Nematoda</taxon>
        <taxon>Chromadorea</taxon>
        <taxon>Rhabditida</taxon>
        <taxon>Rhabditina</taxon>
        <taxon>Rhabditomorpha</taxon>
        <taxon>Rhabditoidea</taxon>
        <taxon>Rhabditidae</taxon>
        <taxon>Peloderinae</taxon>
        <taxon>Caenorhabditis</taxon>
    </lineage>
</organism>
<keyword evidence="2" id="KW-1185">Reference proteome</keyword>
<name>A0A8R1IUC9_CAEJA</name>
<accession>A0A8R1IUC9</accession>
<dbReference type="Proteomes" id="UP000005237">
    <property type="component" value="Unassembled WGS sequence"/>
</dbReference>
<evidence type="ECO:0000313" key="1">
    <source>
        <dbReference type="EnsemblMetazoa" id="CJA38264.1"/>
    </source>
</evidence>
<sequence length="103" mass="10845">MPPVNEPTTSASSSNVWPLGLQHIKSQVDLLTLARDLLNSPATTSGTTPLDLQNANPIIATTPPAIKKPGDIPQIGLGPLGSLSIPPELLIQFSRLDHINVLP</sequence>
<dbReference type="AlphaFoldDB" id="A0A8R1IUC9"/>
<evidence type="ECO:0000313" key="2">
    <source>
        <dbReference type="Proteomes" id="UP000005237"/>
    </source>
</evidence>